<dbReference type="AlphaFoldDB" id="A0A8H3LZ66"/>
<keyword evidence="2" id="KW-0418">Kinase</keyword>
<protein>
    <submittedName>
        <fullName evidence="2">Kinase-like domain-containing protein</fullName>
    </submittedName>
</protein>
<dbReference type="Proteomes" id="UP000615446">
    <property type="component" value="Unassembled WGS sequence"/>
</dbReference>
<feature type="domain" description="Protein kinase" evidence="1">
    <location>
        <begin position="74"/>
        <end position="344"/>
    </location>
</feature>
<dbReference type="GO" id="GO:0005737">
    <property type="term" value="C:cytoplasm"/>
    <property type="evidence" value="ECO:0007669"/>
    <property type="project" value="TreeGrafter"/>
</dbReference>
<dbReference type="GO" id="GO:0005524">
    <property type="term" value="F:ATP binding"/>
    <property type="evidence" value="ECO:0007669"/>
    <property type="project" value="InterPro"/>
</dbReference>
<organism evidence="2 3">
    <name type="scientific">Rhizophagus clarus</name>
    <dbReference type="NCBI Taxonomy" id="94130"/>
    <lineage>
        <taxon>Eukaryota</taxon>
        <taxon>Fungi</taxon>
        <taxon>Fungi incertae sedis</taxon>
        <taxon>Mucoromycota</taxon>
        <taxon>Glomeromycotina</taxon>
        <taxon>Glomeromycetes</taxon>
        <taxon>Glomerales</taxon>
        <taxon>Glomeraceae</taxon>
        <taxon>Rhizophagus</taxon>
    </lineage>
</organism>
<comment type="caution">
    <text evidence="2">The sequence shown here is derived from an EMBL/GenBank/DDBJ whole genome shotgun (WGS) entry which is preliminary data.</text>
</comment>
<dbReference type="InterPro" id="IPR001245">
    <property type="entry name" value="Ser-Thr/Tyr_kinase_cat_dom"/>
</dbReference>
<keyword evidence="2" id="KW-0808">Transferase</keyword>
<evidence type="ECO:0000313" key="2">
    <source>
        <dbReference type="EMBL" id="GES95814.1"/>
    </source>
</evidence>
<dbReference type="InterPro" id="IPR000719">
    <property type="entry name" value="Prot_kinase_dom"/>
</dbReference>
<dbReference type="SUPFAM" id="SSF56112">
    <property type="entry name" value="Protein kinase-like (PK-like)"/>
    <property type="match status" value="2"/>
</dbReference>
<feature type="domain" description="Protein kinase" evidence="1">
    <location>
        <begin position="428"/>
        <end position="683"/>
    </location>
</feature>
<dbReference type="OrthoDB" id="2413561at2759"/>
<dbReference type="Pfam" id="PF00069">
    <property type="entry name" value="Pkinase"/>
    <property type="match status" value="1"/>
</dbReference>
<proteinExistence type="predicted"/>
<evidence type="ECO:0000313" key="3">
    <source>
        <dbReference type="Proteomes" id="UP000615446"/>
    </source>
</evidence>
<dbReference type="PANTHER" id="PTHR23257">
    <property type="entry name" value="SERINE-THREONINE PROTEIN KINASE"/>
    <property type="match status" value="1"/>
</dbReference>
<sequence length="825" mass="96752">MKILRMTSPSKECITCGKEKSSEFWCATCEHQRFRDNFRNWTSENKLIDDLIKDVQLSSSCSEEFIEWIPFSDFEFVKYHARGRHSTIYTALWLRGPLRTFDDLSEDYVRSGPQKVVLKSLDNSRNINPQYCRMLRESICNKYENDYELCYGITQDPIYKDYMLVMEYSEDGNLYDYIKEKDRFNLDWIKIIEDCYDLSKILDELHSRNLVHGNLHGGNVLTTIEGFTITDMGLGHPADEIPYTKIYGVLPFVAPEVIRGERYTPAADIYSFGIIMWMLSSIQLPFADRAHDLELAKDIVNGLRPTIEIFMPGLFLDLMTRCWNENIEIRPTSNELLRLLTEWKCALQILDYYSMEDYNHLIITQVVEVDDVYMDANIFRSHNIHENAIYTSQLIDFCSLRRINHLKESPIDALLKRHFIDIIPYEQFSEIKLISHGGYSSMYSAFWKERGVKVAMKMFRDTFNLDFGFLTSLNSCLDLRNYEIGPEYYGITKDPTSHNYVILMQYFEAGNLYNQTFLNWRGKILSLLKISLKLKEIHGLGLIHKNLHGGNLLPIYNNNGNEYEWFITDVGITKSNCHNLYGVLPFMAPEVLKHNNFTQSSDIYSLSMIMYIILTGFKPFNNKKHNLKLANNIILNQKRPDIFSISTDYIPNDYLNLLKQCWSHNPFNRPNINQIIDILEDWITQLDHRSSTRITEQFVKCERSGYADPANSYVCEDDSYYSRNFTDWKKDLHFYYYLEIQTFTQLIYLSLTRLSHTKNSRTQNPLNQTLHKLSQEILGHQILFTLAHTKSLSHTHKNHSLVQHKKIILIHTLSYTKKFSAINSI</sequence>
<dbReference type="GO" id="GO:0004672">
    <property type="term" value="F:protein kinase activity"/>
    <property type="evidence" value="ECO:0007669"/>
    <property type="project" value="InterPro"/>
</dbReference>
<dbReference type="Gene3D" id="1.10.510.10">
    <property type="entry name" value="Transferase(Phosphotransferase) domain 1"/>
    <property type="match status" value="2"/>
</dbReference>
<reference evidence="2" key="1">
    <citation type="submission" date="2019-10" db="EMBL/GenBank/DDBJ databases">
        <title>Conservation and host-specific expression of non-tandemly repeated heterogenous ribosome RNA gene in arbuscular mycorrhizal fungi.</title>
        <authorList>
            <person name="Maeda T."/>
            <person name="Kobayashi Y."/>
            <person name="Nakagawa T."/>
            <person name="Ezawa T."/>
            <person name="Yamaguchi K."/>
            <person name="Bino T."/>
            <person name="Nishimoto Y."/>
            <person name="Shigenobu S."/>
            <person name="Kawaguchi M."/>
        </authorList>
    </citation>
    <scope>NUCLEOTIDE SEQUENCE</scope>
    <source>
        <strain evidence="2">HR1</strain>
    </source>
</reference>
<dbReference type="InterPro" id="IPR050167">
    <property type="entry name" value="Ser_Thr_protein_kinase"/>
</dbReference>
<gene>
    <name evidence="2" type="ORF">RCL2_002247800</name>
</gene>
<evidence type="ECO:0000259" key="1">
    <source>
        <dbReference type="PROSITE" id="PS50011"/>
    </source>
</evidence>
<dbReference type="InterPro" id="IPR011009">
    <property type="entry name" value="Kinase-like_dom_sf"/>
</dbReference>
<dbReference type="EMBL" id="BLAL01000244">
    <property type="protein sequence ID" value="GES95814.1"/>
    <property type="molecule type" value="Genomic_DNA"/>
</dbReference>
<name>A0A8H3LZ66_9GLOM</name>
<dbReference type="Pfam" id="PF07714">
    <property type="entry name" value="PK_Tyr_Ser-Thr"/>
    <property type="match status" value="1"/>
</dbReference>
<accession>A0A8H3LZ66</accession>
<dbReference type="GO" id="GO:0007165">
    <property type="term" value="P:signal transduction"/>
    <property type="evidence" value="ECO:0007669"/>
    <property type="project" value="TreeGrafter"/>
</dbReference>
<dbReference type="PROSITE" id="PS50011">
    <property type="entry name" value="PROTEIN_KINASE_DOM"/>
    <property type="match status" value="2"/>
</dbReference>